<organism evidence="3 4">
    <name type="scientific">Tripterygium wilfordii</name>
    <name type="common">Thunder God vine</name>
    <dbReference type="NCBI Taxonomy" id="458696"/>
    <lineage>
        <taxon>Eukaryota</taxon>
        <taxon>Viridiplantae</taxon>
        <taxon>Streptophyta</taxon>
        <taxon>Embryophyta</taxon>
        <taxon>Tracheophyta</taxon>
        <taxon>Spermatophyta</taxon>
        <taxon>Magnoliopsida</taxon>
        <taxon>eudicotyledons</taxon>
        <taxon>Gunneridae</taxon>
        <taxon>Pentapetalae</taxon>
        <taxon>rosids</taxon>
        <taxon>fabids</taxon>
        <taxon>Celastrales</taxon>
        <taxon>Celastraceae</taxon>
        <taxon>Tripterygium</taxon>
    </lineage>
</organism>
<protein>
    <submittedName>
        <fullName evidence="3">Uncharacterized protein</fullName>
    </submittedName>
</protein>
<dbReference type="Proteomes" id="UP000593562">
    <property type="component" value="Unassembled WGS sequence"/>
</dbReference>
<reference evidence="3 4" key="1">
    <citation type="journal article" date="2020" name="Nat. Commun.">
        <title>Genome of Tripterygium wilfordii and identification of cytochrome P450 involved in triptolide biosynthesis.</title>
        <authorList>
            <person name="Tu L."/>
            <person name="Su P."/>
            <person name="Zhang Z."/>
            <person name="Gao L."/>
            <person name="Wang J."/>
            <person name="Hu T."/>
            <person name="Zhou J."/>
            <person name="Zhang Y."/>
            <person name="Zhao Y."/>
            <person name="Liu Y."/>
            <person name="Song Y."/>
            <person name="Tong Y."/>
            <person name="Lu Y."/>
            <person name="Yang J."/>
            <person name="Xu C."/>
            <person name="Jia M."/>
            <person name="Peters R.J."/>
            <person name="Huang L."/>
            <person name="Gao W."/>
        </authorList>
    </citation>
    <scope>NUCLEOTIDE SEQUENCE [LARGE SCALE GENOMIC DNA]</scope>
    <source>
        <strain evidence="4">cv. XIE 37</strain>
        <tissue evidence="3">Leaf</tissue>
    </source>
</reference>
<evidence type="ECO:0000313" key="3">
    <source>
        <dbReference type="EMBL" id="KAF5731277.1"/>
    </source>
</evidence>
<dbReference type="AlphaFoldDB" id="A0A7J7CBN4"/>
<name>A0A7J7CBN4_TRIWF</name>
<dbReference type="PANTHER" id="PTHR34467">
    <property type="entry name" value="TRANSMEMBRANE PROTEIN"/>
    <property type="match status" value="1"/>
</dbReference>
<comment type="caution">
    <text evidence="3">The sequence shown here is derived from an EMBL/GenBank/DDBJ whole genome shotgun (WGS) entry which is preliminary data.</text>
</comment>
<dbReference type="PANTHER" id="PTHR34467:SF7">
    <property type="entry name" value="TRANSMEMBRANE PROTEIN"/>
    <property type="match status" value="1"/>
</dbReference>
<feature type="signal peptide" evidence="2">
    <location>
        <begin position="1"/>
        <end position="28"/>
    </location>
</feature>
<evidence type="ECO:0000313" key="4">
    <source>
        <dbReference type="Proteomes" id="UP000593562"/>
    </source>
</evidence>
<dbReference type="InParanoid" id="A0A7J7CBN4"/>
<dbReference type="OrthoDB" id="1681778at2759"/>
<evidence type="ECO:0000256" key="2">
    <source>
        <dbReference type="SAM" id="SignalP"/>
    </source>
</evidence>
<accession>A0A7J7CBN4</accession>
<dbReference type="EMBL" id="JAAARO010000019">
    <property type="protein sequence ID" value="KAF5731277.1"/>
    <property type="molecule type" value="Genomic_DNA"/>
</dbReference>
<proteinExistence type="predicted"/>
<keyword evidence="2" id="KW-0732">Signal</keyword>
<feature type="chain" id="PRO_5029761861" evidence="2">
    <location>
        <begin position="29"/>
        <end position="86"/>
    </location>
</feature>
<keyword evidence="4" id="KW-1185">Reference proteome</keyword>
<feature type="region of interest" description="Disordered" evidence="1">
    <location>
        <begin position="65"/>
        <end position="86"/>
    </location>
</feature>
<evidence type="ECO:0000256" key="1">
    <source>
        <dbReference type="SAM" id="MobiDB-lite"/>
    </source>
</evidence>
<gene>
    <name evidence="3" type="ORF">HS088_TW19G00884</name>
</gene>
<sequence length="86" mass="9520">MALASLTIKTFLLVLLLVIPFYSGMSEGFKDGMNQNHHSLYKDEVGFEINSRKLLMLDAMLDYDDAGPNPKHDPRRKPGTGGAGRP</sequence>